<keyword evidence="1" id="KW-0472">Membrane</keyword>
<name>A0AAW9PT35_9CYAN</name>
<gene>
    <name evidence="2" type="ORF">V2H45_12995</name>
</gene>
<keyword evidence="1" id="KW-0812">Transmembrane</keyword>
<feature type="transmembrane region" description="Helical" evidence="1">
    <location>
        <begin position="44"/>
        <end position="63"/>
    </location>
</feature>
<comment type="caution">
    <text evidence="2">The sequence shown here is derived from an EMBL/GenBank/DDBJ whole genome shotgun (WGS) entry which is preliminary data.</text>
</comment>
<keyword evidence="1" id="KW-1133">Transmembrane helix</keyword>
<protein>
    <recommendedName>
        <fullName evidence="4">SMODS-associating 2TM beta-strand rich effector domain-containing protein</fullName>
    </recommendedName>
</protein>
<evidence type="ECO:0000313" key="2">
    <source>
        <dbReference type="EMBL" id="MEE3717650.1"/>
    </source>
</evidence>
<proteinExistence type="predicted"/>
<reference evidence="2" key="1">
    <citation type="submission" date="2024-01" db="EMBL/GenBank/DDBJ databases">
        <title>Bank of Algae and Cyanobacteria of the Azores (BACA) strain genomes.</title>
        <authorList>
            <person name="Luz R."/>
            <person name="Cordeiro R."/>
            <person name="Fonseca A."/>
            <person name="Goncalves V."/>
        </authorList>
    </citation>
    <scope>NUCLEOTIDE SEQUENCE</scope>
    <source>
        <strain evidence="2">BACA0141</strain>
    </source>
</reference>
<dbReference type="AlphaFoldDB" id="A0AAW9PT35"/>
<evidence type="ECO:0000313" key="3">
    <source>
        <dbReference type="Proteomes" id="UP001333818"/>
    </source>
</evidence>
<keyword evidence="3" id="KW-1185">Reference proteome</keyword>
<accession>A0AAW9PT35</accession>
<dbReference type="EMBL" id="JAZBJZ010000047">
    <property type="protein sequence ID" value="MEE3717650.1"/>
    <property type="molecule type" value="Genomic_DNA"/>
</dbReference>
<evidence type="ECO:0000256" key="1">
    <source>
        <dbReference type="SAM" id="Phobius"/>
    </source>
</evidence>
<feature type="transmembrane region" description="Helical" evidence="1">
    <location>
        <begin position="21"/>
        <end position="38"/>
    </location>
</feature>
<evidence type="ECO:0008006" key="4">
    <source>
        <dbReference type="Google" id="ProtNLM"/>
    </source>
</evidence>
<dbReference type="Proteomes" id="UP001333818">
    <property type="component" value="Unassembled WGS sequence"/>
</dbReference>
<sequence>MKYLSQLIWAELISGEQVDNGIFNLILFVIFCLLSIATYRLEKYQSAIVLFSAVLWYLDRLFAKQQYFYHKKQTNASVIDSKDGWVSWKIVTPKKETRQLRFHLNNISHIAIKSAYILGGAFEEPVAMGWQVSITLKDEGNLLIYEEASVVDAIARGRELANYFKVSIAFLSSEGRTNYSDPATESIVNPPNRLIRGIISSNAIRVSKTAHRWHIFSRWTFNDSPIQE</sequence>
<organism evidence="2 3">
    <name type="scientific">Tumidithrix elongata BACA0141</name>
    <dbReference type="NCBI Taxonomy" id="2716417"/>
    <lineage>
        <taxon>Bacteria</taxon>
        <taxon>Bacillati</taxon>
        <taxon>Cyanobacteriota</taxon>
        <taxon>Cyanophyceae</taxon>
        <taxon>Pseudanabaenales</taxon>
        <taxon>Pseudanabaenaceae</taxon>
        <taxon>Tumidithrix</taxon>
        <taxon>Tumidithrix elongata</taxon>
    </lineage>
</organism>